<keyword evidence="3" id="KW-1185">Reference proteome</keyword>
<proteinExistence type="predicted"/>
<feature type="compositionally biased region" description="Basic and acidic residues" evidence="1">
    <location>
        <begin position="38"/>
        <end position="48"/>
    </location>
</feature>
<reference evidence="2" key="1">
    <citation type="submission" date="2022-08" db="EMBL/GenBank/DDBJ databases">
        <title>Draft genome sequencing of Roseisolibacter agri AW1220.</title>
        <authorList>
            <person name="Tobiishi Y."/>
            <person name="Tonouchi A."/>
        </authorList>
    </citation>
    <scope>NUCLEOTIDE SEQUENCE</scope>
    <source>
        <strain evidence="2">AW1220</strain>
    </source>
</reference>
<protein>
    <submittedName>
        <fullName evidence="2">Uncharacterized protein</fullName>
    </submittedName>
</protein>
<accession>A0AA37V8U7</accession>
<sequence>MPGIAAKTAAKMGPRSGPPVSPGRGTSGAPPRAGVDPDEVRASMRDEYPEVTIRRPAQRARGTSAETYPDGSVLREPAPGQRRDMGRMSHAELIGTAYR</sequence>
<comment type="caution">
    <text evidence="2">The sequence shown here is derived from an EMBL/GenBank/DDBJ whole genome shotgun (WGS) entry which is preliminary data.</text>
</comment>
<evidence type="ECO:0000313" key="2">
    <source>
        <dbReference type="EMBL" id="GLC23788.1"/>
    </source>
</evidence>
<dbReference type="AlphaFoldDB" id="A0AA37V8U7"/>
<evidence type="ECO:0000313" key="3">
    <source>
        <dbReference type="Proteomes" id="UP001161325"/>
    </source>
</evidence>
<organism evidence="2 3">
    <name type="scientific">Roseisolibacter agri</name>
    <dbReference type="NCBI Taxonomy" id="2014610"/>
    <lineage>
        <taxon>Bacteria</taxon>
        <taxon>Pseudomonadati</taxon>
        <taxon>Gemmatimonadota</taxon>
        <taxon>Gemmatimonadia</taxon>
        <taxon>Gemmatimonadales</taxon>
        <taxon>Gemmatimonadaceae</taxon>
        <taxon>Roseisolibacter</taxon>
    </lineage>
</organism>
<dbReference type="EMBL" id="BRXS01000001">
    <property type="protein sequence ID" value="GLC23788.1"/>
    <property type="molecule type" value="Genomic_DNA"/>
</dbReference>
<evidence type="ECO:0000256" key="1">
    <source>
        <dbReference type="SAM" id="MobiDB-lite"/>
    </source>
</evidence>
<gene>
    <name evidence="2" type="ORF">rosag_03010</name>
</gene>
<feature type="region of interest" description="Disordered" evidence="1">
    <location>
        <begin position="1"/>
        <end position="88"/>
    </location>
</feature>
<name>A0AA37V8U7_9BACT</name>
<dbReference type="Proteomes" id="UP001161325">
    <property type="component" value="Unassembled WGS sequence"/>
</dbReference>